<dbReference type="InterPro" id="IPR050090">
    <property type="entry name" value="Tyrosine_recombinase_XerCD"/>
</dbReference>
<dbReference type="GO" id="GO:0003677">
    <property type="term" value="F:DNA binding"/>
    <property type="evidence" value="ECO:0007669"/>
    <property type="project" value="UniProtKB-UniRule"/>
</dbReference>
<dbReference type="GO" id="GO:0015074">
    <property type="term" value="P:DNA integration"/>
    <property type="evidence" value="ECO:0007669"/>
    <property type="project" value="InterPro"/>
</dbReference>
<dbReference type="PROSITE" id="PS51900">
    <property type="entry name" value="CB"/>
    <property type="match status" value="1"/>
</dbReference>
<name>A0A5C5RP57_9ACTN</name>
<reference evidence="6 7" key="1">
    <citation type="submission" date="2019-08" db="EMBL/GenBank/DDBJ databases">
        <title>Tsukamurella conjunctivitidis sp. nov., Tsukamurella assacharolytica sp. nov. and Tsukamurella sputae sp. nov. isolated from patients with conjunctivitis, bacteraemia (lymphoma) and respiratory infection (sputum) in Hong Kong.</title>
        <authorList>
            <person name="Fok K.M.N."/>
            <person name="Fong J.Y.H."/>
        </authorList>
    </citation>
    <scope>NUCLEOTIDE SEQUENCE [LARGE SCALE GENOMIC DNA]</scope>
    <source>
        <strain evidence="6 7">HKU70</strain>
    </source>
</reference>
<dbReference type="InterPro" id="IPR013762">
    <property type="entry name" value="Integrase-like_cat_sf"/>
</dbReference>
<sequence>MPLPHNLVETWRIHQFSEGLSKRTVVERCATVLRFARDASVDPVAATTEHITEWLAGGAWSTSSRGVYHSHLRTWFDWLVRNGHRIDHPMAAMRKPKRPRAVPHPVAPGHLPLLLEGRMWPTTRAMILLATLAGLRVHEIARVRGQDIDRVAWTLRVRGKGDVVADVPLHPMLVEVAATMPTRGYWFPSSTRPSGHVAGKSVGERIGDVMRRKGVPGTAHHLRHTFATELLDSGADLRTVQELLRHASLATTQIYVRVHDRRKTEAIGRLDLFAVNLPSGEIAA</sequence>
<dbReference type="GO" id="GO:0006310">
    <property type="term" value="P:DNA recombination"/>
    <property type="evidence" value="ECO:0007669"/>
    <property type="project" value="UniProtKB-KW"/>
</dbReference>
<feature type="domain" description="Core-binding (CB)" evidence="5">
    <location>
        <begin position="2"/>
        <end position="80"/>
    </location>
</feature>
<protein>
    <submittedName>
        <fullName evidence="6">Tyrosine-type recombinase/integrase</fullName>
    </submittedName>
</protein>
<evidence type="ECO:0000256" key="1">
    <source>
        <dbReference type="ARBA" id="ARBA00023125"/>
    </source>
</evidence>
<keyword evidence="2" id="KW-0233">DNA recombination</keyword>
<dbReference type="Pfam" id="PF00589">
    <property type="entry name" value="Phage_integrase"/>
    <property type="match status" value="1"/>
</dbReference>
<dbReference type="Gene3D" id="1.10.443.10">
    <property type="entry name" value="Intergrase catalytic core"/>
    <property type="match status" value="1"/>
</dbReference>
<dbReference type="PANTHER" id="PTHR30349:SF64">
    <property type="entry name" value="PROPHAGE INTEGRASE INTD-RELATED"/>
    <property type="match status" value="1"/>
</dbReference>
<dbReference type="OrthoDB" id="1822491at2"/>
<dbReference type="SUPFAM" id="SSF56349">
    <property type="entry name" value="DNA breaking-rejoining enzymes"/>
    <property type="match status" value="1"/>
</dbReference>
<accession>A0A5C5RP57</accession>
<keyword evidence="1 3" id="KW-0238">DNA-binding</keyword>
<dbReference type="EMBL" id="VIGV01000003">
    <property type="protein sequence ID" value="TWS24404.1"/>
    <property type="molecule type" value="Genomic_DNA"/>
</dbReference>
<proteinExistence type="predicted"/>
<dbReference type="PROSITE" id="PS51898">
    <property type="entry name" value="TYR_RECOMBINASE"/>
    <property type="match status" value="1"/>
</dbReference>
<dbReference type="RefSeq" id="WP_146434410.1">
    <property type="nucleotide sequence ID" value="NZ_VIGV01000003.1"/>
</dbReference>
<evidence type="ECO:0000259" key="4">
    <source>
        <dbReference type="PROSITE" id="PS51898"/>
    </source>
</evidence>
<comment type="caution">
    <text evidence="6">The sequence shown here is derived from an EMBL/GenBank/DDBJ whole genome shotgun (WGS) entry which is preliminary data.</text>
</comment>
<evidence type="ECO:0000256" key="3">
    <source>
        <dbReference type="PROSITE-ProRule" id="PRU01248"/>
    </source>
</evidence>
<gene>
    <name evidence="6" type="ORF">FK268_12500</name>
</gene>
<keyword evidence="7" id="KW-1185">Reference proteome</keyword>
<dbReference type="Proteomes" id="UP000319792">
    <property type="component" value="Unassembled WGS sequence"/>
</dbReference>
<evidence type="ECO:0000313" key="7">
    <source>
        <dbReference type="Proteomes" id="UP000319792"/>
    </source>
</evidence>
<dbReference type="AlphaFoldDB" id="A0A5C5RP57"/>
<organism evidence="6 7">
    <name type="scientific">Tsukamurella sputi</name>
    <dbReference type="NCBI Taxonomy" id="2591848"/>
    <lineage>
        <taxon>Bacteria</taxon>
        <taxon>Bacillati</taxon>
        <taxon>Actinomycetota</taxon>
        <taxon>Actinomycetes</taxon>
        <taxon>Mycobacteriales</taxon>
        <taxon>Tsukamurellaceae</taxon>
        <taxon>Tsukamurella</taxon>
    </lineage>
</organism>
<dbReference type="InterPro" id="IPR011010">
    <property type="entry name" value="DNA_brk_join_enz"/>
</dbReference>
<dbReference type="InterPro" id="IPR002104">
    <property type="entry name" value="Integrase_catalytic"/>
</dbReference>
<dbReference type="PANTHER" id="PTHR30349">
    <property type="entry name" value="PHAGE INTEGRASE-RELATED"/>
    <property type="match status" value="1"/>
</dbReference>
<feature type="domain" description="Tyr recombinase" evidence="4">
    <location>
        <begin position="101"/>
        <end position="268"/>
    </location>
</feature>
<evidence type="ECO:0000259" key="5">
    <source>
        <dbReference type="PROSITE" id="PS51900"/>
    </source>
</evidence>
<dbReference type="InterPro" id="IPR044068">
    <property type="entry name" value="CB"/>
</dbReference>
<evidence type="ECO:0000256" key="2">
    <source>
        <dbReference type="ARBA" id="ARBA00023172"/>
    </source>
</evidence>
<evidence type="ECO:0000313" key="6">
    <source>
        <dbReference type="EMBL" id="TWS24404.1"/>
    </source>
</evidence>